<evidence type="ECO:0000313" key="2">
    <source>
        <dbReference type="Proteomes" id="UP000683925"/>
    </source>
</evidence>
<name>A0A8S1X9L2_PAROT</name>
<comment type="caution">
    <text evidence="1">The sequence shown here is derived from an EMBL/GenBank/DDBJ whole genome shotgun (WGS) entry which is preliminary data.</text>
</comment>
<gene>
    <name evidence="1" type="ORF">POCTA_138.1.T1140226</name>
</gene>
<evidence type="ECO:0000313" key="1">
    <source>
        <dbReference type="EMBL" id="CAD8197644.1"/>
    </source>
</evidence>
<dbReference type="AlphaFoldDB" id="A0A8S1X9L2"/>
<dbReference type="EMBL" id="CAJJDP010000114">
    <property type="protein sequence ID" value="CAD8197644.1"/>
    <property type="molecule type" value="Genomic_DNA"/>
</dbReference>
<dbReference type="Proteomes" id="UP000683925">
    <property type="component" value="Unassembled WGS sequence"/>
</dbReference>
<organism evidence="1 2">
    <name type="scientific">Paramecium octaurelia</name>
    <dbReference type="NCBI Taxonomy" id="43137"/>
    <lineage>
        <taxon>Eukaryota</taxon>
        <taxon>Sar</taxon>
        <taxon>Alveolata</taxon>
        <taxon>Ciliophora</taxon>
        <taxon>Intramacronucleata</taxon>
        <taxon>Oligohymenophorea</taxon>
        <taxon>Peniculida</taxon>
        <taxon>Parameciidae</taxon>
        <taxon>Paramecium</taxon>
    </lineage>
</organism>
<keyword evidence="2" id="KW-1185">Reference proteome</keyword>
<dbReference type="OrthoDB" id="419508at2759"/>
<protein>
    <submittedName>
        <fullName evidence="1">Uncharacterized protein</fullName>
    </submittedName>
</protein>
<sequence>MTFIDIRQFEWKREMRILILLQQRHQNIGVMFQKLTLNGQVFGVCLEFINIINSMVQFHIELVSHQTQDFHMVVIKTTNSIINSKFYGLIVPILSWLGKGFQKLMQSQRYAINGLKHFQIITQKNLISIYSQPQSSQHDVPSEKVFILISDTVPIFFIAQDDCNYWKNDKIPYTTDIQDKDGYTEFFKKVSIKYSHEQDAPKFKSLDDMKRFTSYMIIKLMKSRQRSWKCHLKQIIFIQSDEQCHFGLIHEFKD</sequence>
<proteinExistence type="predicted"/>
<accession>A0A8S1X9L2</accession>
<reference evidence="1" key="1">
    <citation type="submission" date="2021-01" db="EMBL/GenBank/DDBJ databases">
        <authorList>
            <consortium name="Genoscope - CEA"/>
            <person name="William W."/>
        </authorList>
    </citation>
    <scope>NUCLEOTIDE SEQUENCE</scope>
</reference>